<keyword evidence="2" id="KW-0472">Membrane</keyword>
<keyword evidence="2" id="KW-1133">Transmembrane helix</keyword>
<evidence type="ECO:0000313" key="3">
    <source>
        <dbReference type="EMBL" id="KAJ8066068.1"/>
    </source>
</evidence>
<evidence type="ECO:0000313" key="4">
    <source>
        <dbReference type="Proteomes" id="UP001152300"/>
    </source>
</evidence>
<dbReference type="AlphaFoldDB" id="A0A9X0APH4"/>
<dbReference type="Proteomes" id="UP001152300">
    <property type="component" value="Unassembled WGS sequence"/>
</dbReference>
<comment type="caution">
    <text evidence="3">The sequence shown here is derived from an EMBL/GenBank/DDBJ whole genome shotgun (WGS) entry which is preliminary data.</text>
</comment>
<reference evidence="3" key="1">
    <citation type="submission" date="2022-11" db="EMBL/GenBank/DDBJ databases">
        <title>Genome Resource of Sclerotinia nivalis Strain SnTB1, a Plant Pathogen Isolated from American Ginseng.</title>
        <authorList>
            <person name="Fan S."/>
        </authorList>
    </citation>
    <scope>NUCLEOTIDE SEQUENCE</scope>
    <source>
        <strain evidence="3">SnTB1</strain>
    </source>
</reference>
<evidence type="ECO:0000256" key="2">
    <source>
        <dbReference type="SAM" id="Phobius"/>
    </source>
</evidence>
<feature type="region of interest" description="Disordered" evidence="1">
    <location>
        <begin position="236"/>
        <end position="265"/>
    </location>
</feature>
<dbReference type="OrthoDB" id="5358886at2759"/>
<evidence type="ECO:0000256" key="1">
    <source>
        <dbReference type="SAM" id="MobiDB-lite"/>
    </source>
</evidence>
<gene>
    <name evidence="3" type="ORF">OCU04_005160</name>
</gene>
<accession>A0A9X0APH4</accession>
<protein>
    <submittedName>
        <fullName evidence="3">Uncharacterized protein</fullName>
    </submittedName>
</protein>
<name>A0A9X0APH4_9HELO</name>
<feature type="transmembrane region" description="Helical" evidence="2">
    <location>
        <begin position="28"/>
        <end position="47"/>
    </location>
</feature>
<feature type="compositionally biased region" description="Polar residues" evidence="1">
    <location>
        <begin position="240"/>
        <end position="265"/>
    </location>
</feature>
<proteinExistence type="predicted"/>
<dbReference type="EMBL" id="JAPEIS010000005">
    <property type="protein sequence ID" value="KAJ8066068.1"/>
    <property type="molecule type" value="Genomic_DNA"/>
</dbReference>
<organism evidence="3 4">
    <name type="scientific">Sclerotinia nivalis</name>
    <dbReference type="NCBI Taxonomy" id="352851"/>
    <lineage>
        <taxon>Eukaryota</taxon>
        <taxon>Fungi</taxon>
        <taxon>Dikarya</taxon>
        <taxon>Ascomycota</taxon>
        <taxon>Pezizomycotina</taxon>
        <taxon>Leotiomycetes</taxon>
        <taxon>Helotiales</taxon>
        <taxon>Sclerotiniaceae</taxon>
        <taxon>Sclerotinia</taxon>
    </lineage>
</organism>
<keyword evidence="4" id="KW-1185">Reference proteome</keyword>
<sequence length="365" mass="40699">MENSSLFNQPISINKLRLHLSLGRIGEFYIAIMISSLPALGIFVILADVTHAAFKPPFNNTLEPGVATECKTCPYSLCTNKEYYDYDTVVSLICWTTGTVIGGDSTWLRTSDGCYITQYDLTDYAGEYEDDLSFCGHDSTIEHLTTAPATIKYNTECNICDDNASCAIIKYLKYGTDITVTCWTDQGDLVINDSTWLKTTDNCYVAQIGLEEPADKAELDYCGPVGFVQLNYTGPEKRSSSPLNTNEISSRPLTKHSPPSSSNNLNKRYLLNITVGEDYAPCYSTPSSSSHLVKRYEWDHGVWVQCYVSNFVDTNGEETYGYLTTDFCYVREADFWESLFDQYRFPGCDLFEDGGGDAIDARGGS</sequence>
<keyword evidence="2" id="KW-0812">Transmembrane</keyword>